<dbReference type="OrthoDB" id="640249at2759"/>
<dbReference type="GeneID" id="63840313"/>
<feature type="region of interest" description="Disordered" evidence="2">
    <location>
        <begin position="74"/>
        <end position="120"/>
    </location>
</feature>
<dbReference type="InterPro" id="IPR000668">
    <property type="entry name" value="Peptidase_C1A_C"/>
</dbReference>
<evidence type="ECO:0000313" key="5">
    <source>
        <dbReference type="Proteomes" id="UP000803844"/>
    </source>
</evidence>
<organism evidence="4 5">
    <name type="scientific">Cryphonectria parasitica (strain ATCC 38755 / EP155)</name>
    <dbReference type="NCBI Taxonomy" id="660469"/>
    <lineage>
        <taxon>Eukaryota</taxon>
        <taxon>Fungi</taxon>
        <taxon>Dikarya</taxon>
        <taxon>Ascomycota</taxon>
        <taxon>Pezizomycotina</taxon>
        <taxon>Sordariomycetes</taxon>
        <taxon>Sordariomycetidae</taxon>
        <taxon>Diaporthales</taxon>
        <taxon>Cryphonectriaceae</taxon>
        <taxon>Cryphonectria-Endothia species complex</taxon>
        <taxon>Cryphonectria</taxon>
    </lineage>
</organism>
<keyword evidence="5" id="KW-1185">Reference proteome</keyword>
<dbReference type="RefSeq" id="XP_040778048.1">
    <property type="nucleotide sequence ID" value="XM_040923184.1"/>
</dbReference>
<proteinExistence type="inferred from homology"/>
<evidence type="ECO:0000256" key="2">
    <source>
        <dbReference type="SAM" id="MobiDB-lite"/>
    </source>
</evidence>
<dbReference type="PANTHER" id="PTHR12411">
    <property type="entry name" value="CYSTEINE PROTEASE FAMILY C1-RELATED"/>
    <property type="match status" value="1"/>
</dbReference>
<comment type="caution">
    <text evidence="4">The sequence shown here is derived from an EMBL/GenBank/DDBJ whole genome shotgun (WGS) entry which is preliminary data.</text>
</comment>
<dbReference type="SMART" id="SM00645">
    <property type="entry name" value="Pept_C1"/>
    <property type="match status" value="1"/>
</dbReference>
<dbReference type="SUPFAM" id="SSF54001">
    <property type="entry name" value="Cysteine proteinases"/>
    <property type="match status" value="1"/>
</dbReference>
<dbReference type="GO" id="GO:0006508">
    <property type="term" value="P:proteolysis"/>
    <property type="evidence" value="ECO:0007669"/>
    <property type="project" value="InterPro"/>
</dbReference>
<gene>
    <name evidence="4" type="ORF">M406DRAFT_355464</name>
</gene>
<dbReference type="CDD" id="cd02619">
    <property type="entry name" value="Peptidase_C1"/>
    <property type="match status" value="1"/>
</dbReference>
<evidence type="ECO:0000259" key="3">
    <source>
        <dbReference type="SMART" id="SM00645"/>
    </source>
</evidence>
<dbReference type="EMBL" id="MU032346">
    <property type="protein sequence ID" value="KAF3767087.1"/>
    <property type="molecule type" value="Genomic_DNA"/>
</dbReference>
<dbReference type="InterPro" id="IPR013128">
    <property type="entry name" value="Peptidase_C1A"/>
</dbReference>
<dbReference type="GO" id="GO:0008234">
    <property type="term" value="F:cysteine-type peptidase activity"/>
    <property type="evidence" value="ECO:0007669"/>
    <property type="project" value="InterPro"/>
</dbReference>
<evidence type="ECO:0000256" key="1">
    <source>
        <dbReference type="ARBA" id="ARBA00008455"/>
    </source>
</evidence>
<sequence>MELFKVVADSVEDSADLAAQAVGIAHRTQNGVLDATGVNDILAAPIKDISDKIYDTNENLVRETGRKTATLLRKFGDSSEQVPNEENSETEPDNLPGAQPSDSGPYPSRPDHRDHIYEPIDKPVDNYIDLRDKCPEVYSQKAMNSCVAHAVAAAFEFDVQKQGLPAFSPSRLFIWYNARAKSDNPEDIHKDVGSNIKDAIKSLDMHRHGVCSEEDWSYEVGQSDKKTHKFYPGAKAAKKPPTRVEHHAHQHTAPSYRTFPRKGIQKAIIQYLHSGYPVVFGMKTYGLLDRKYINSDGRGLRHPTAKEMKNEHRHSLLVVGYNQEEKLFIVRNSWGANWGENGYFYMPYDYLKHCYDFWTIRLVNSSSNTS</sequence>
<dbReference type="AlphaFoldDB" id="A0A9P5CR24"/>
<dbReference type="Pfam" id="PF00112">
    <property type="entry name" value="Peptidase_C1"/>
    <property type="match status" value="1"/>
</dbReference>
<feature type="compositionally biased region" description="Basic and acidic residues" evidence="2">
    <location>
        <begin position="109"/>
        <end position="120"/>
    </location>
</feature>
<dbReference type="Proteomes" id="UP000803844">
    <property type="component" value="Unassembled WGS sequence"/>
</dbReference>
<comment type="similarity">
    <text evidence="1">Belongs to the peptidase C1 family.</text>
</comment>
<protein>
    <submittedName>
        <fullName evidence="4">Cysteine proteinase</fullName>
    </submittedName>
</protein>
<dbReference type="Gene3D" id="3.90.70.10">
    <property type="entry name" value="Cysteine proteinases"/>
    <property type="match status" value="1"/>
</dbReference>
<accession>A0A9P5CR24</accession>
<dbReference type="InterPro" id="IPR038765">
    <property type="entry name" value="Papain-like_cys_pep_sf"/>
</dbReference>
<name>A0A9P5CR24_CRYP1</name>
<evidence type="ECO:0000313" key="4">
    <source>
        <dbReference type="EMBL" id="KAF3767087.1"/>
    </source>
</evidence>
<feature type="domain" description="Peptidase C1A papain C-terminal" evidence="3">
    <location>
        <begin position="124"/>
        <end position="357"/>
    </location>
</feature>
<reference evidence="4" key="1">
    <citation type="journal article" date="2020" name="Phytopathology">
        <title>Genome sequence of the chestnut blight fungus Cryphonectria parasitica EP155: A fundamental resource for an archetypical invasive plant pathogen.</title>
        <authorList>
            <person name="Crouch J.A."/>
            <person name="Dawe A."/>
            <person name="Aerts A."/>
            <person name="Barry K."/>
            <person name="Churchill A.C.L."/>
            <person name="Grimwood J."/>
            <person name="Hillman B."/>
            <person name="Milgroom M.G."/>
            <person name="Pangilinan J."/>
            <person name="Smith M."/>
            <person name="Salamov A."/>
            <person name="Schmutz J."/>
            <person name="Yadav J."/>
            <person name="Grigoriev I.V."/>
            <person name="Nuss D."/>
        </authorList>
    </citation>
    <scope>NUCLEOTIDE SEQUENCE</scope>
    <source>
        <strain evidence="4">EP155</strain>
    </source>
</reference>